<dbReference type="EMBL" id="MHCJ01000006">
    <property type="protein sequence ID" value="OGY17749.1"/>
    <property type="molecule type" value="Genomic_DNA"/>
</dbReference>
<gene>
    <name evidence="1" type="ORF">A2786_00275</name>
</gene>
<dbReference type="CDD" id="cd10148">
    <property type="entry name" value="CsoR-like_DUF156"/>
    <property type="match status" value="1"/>
</dbReference>
<protein>
    <recommendedName>
        <fullName evidence="3">Transcriptional regulator</fullName>
    </recommendedName>
</protein>
<dbReference type="InterPro" id="IPR003735">
    <property type="entry name" value="Metal_Tscrpt_repr"/>
</dbReference>
<name>A0A1G1VQS6_9BACT</name>
<comment type="caution">
    <text evidence="1">The sequence shown here is derived from an EMBL/GenBank/DDBJ whole genome shotgun (WGS) entry which is preliminary data.</text>
</comment>
<dbReference type="InterPro" id="IPR038390">
    <property type="entry name" value="Metal_Tscrpt_repr_sf"/>
</dbReference>
<dbReference type="Gene3D" id="1.20.58.1000">
    <property type="entry name" value="Metal-sensitive repressor, helix protomer"/>
    <property type="match status" value="1"/>
</dbReference>
<proteinExistence type="predicted"/>
<dbReference type="AlphaFoldDB" id="A0A1G1VQS6"/>
<dbReference type="GO" id="GO:0003677">
    <property type="term" value="F:DNA binding"/>
    <property type="evidence" value="ECO:0007669"/>
    <property type="project" value="InterPro"/>
</dbReference>
<dbReference type="PANTHER" id="PTHR33677:SF5">
    <property type="entry name" value="TRANSCRIPTIONAL REPRESSOR FRMR"/>
    <property type="match status" value="1"/>
</dbReference>
<evidence type="ECO:0008006" key="3">
    <source>
        <dbReference type="Google" id="ProtNLM"/>
    </source>
</evidence>
<dbReference type="GO" id="GO:0045892">
    <property type="term" value="P:negative regulation of DNA-templated transcription"/>
    <property type="evidence" value="ECO:0007669"/>
    <property type="project" value="UniProtKB-ARBA"/>
</dbReference>
<organism evidence="1 2">
    <name type="scientific">Candidatus Chisholmbacteria bacterium RIFCSPHIGHO2_01_FULL_52_32</name>
    <dbReference type="NCBI Taxonomy" id="1797591"/>
    <lineage>
        <taxon>Bacteria</taxon>
        <taxon>Candidatus Chisholmiibacteriota</taxon>
    </lineage>
</organism>
<reference evidence="1 2" key="1">
    <citation type="journal article" date="2016" name="Nat. Commun.">
        <title>Thousands of microbial genomes shed light on interconnected biogeochemical processes in an aquifer system.</title>
        <authorList>
            <person name="Anantharaman K."/>
            <person name="Brown C.T."/>
            <person name="Hug L.A."/>
            <person name="Sharon I."/>
            <person name="Castelle C.J."/>
            <person name="Probst A.J."/>
            <person name="Thomas B.C."/>
            <person name="Singh A."/>
            <person name="Wilkins M.J."/>
            <person name="Karaoz U."/>
            <person name="Brodie E.L."/>
            <person name="Williams K.H."/>
            <person name="Hubbard S.S."/>
            <person name="Banfield J.F."/>
        </authorList>
    </citation>
    <scope>NUCLEOTIDE SEQUENCE [LARGE SCALE GENOMIC DNA]</scope>
</reference>
<evidence type="ECO:0000313" key="2">
    <source>
        <dbReference type="Proteomes" id="UP000179233"/>
    </source>
</evidence>
<accession>A0A1G1VQS6</accession>
<dbReference type="Pfam" id="PF02583">
    <property type="entry name" value="Trns_repr_metal"/>
    <property type="match status" value="1"/>
</dbReference>
<sequence>MTDPIEIRLRRIEGQIAGIRKMYLERRECMELSQQIGAVRSALAEVGKMVLSGEAIRCARSGKENERFARMIQTLFRIS</sequence>
<dbReference type="Proteomes" id="UP000179233">
    <property type="component" value="Unassembled WGS sequence"/>
</dbReference>
<evidence type="ECO:0000313" key="1">
    <source>
        <dbReference type="EMBL" id="OGY17749.1"/>
    </source>
</evidence>
<dbReference type="PANTHER" id="PTHR33677">
    <property type="entry name" value="TRANSCRIPTIONAL REPRESSOR FRMR-RELATED"/>
    <property type="match status" value="1"/>
</dbReference>
<dbReference type="GO" id="GO:0046872">
    <property type="term" value="F:metal ion binding"/>
    <property type="evidence" value="ECO:0007669"/>
    <property type="project" value="InterPro"/>
</dbReference>